<sequence length="234" mass="26732">MSSRKSPTAFYLSYYQINPCIHGRYRFSKLPQPVALPISIPEIGDDANPGANEDDAAAAAAAAHALHTERQNELLTLAPGLTDGWNTVKTSGSGTGTMRIPSAAKEIEFSVQITYTTRRPLEFNGPERRLLNEDCLTEQAFQPKTFKIRLEYGQFFHQWETQRTGVPDWSYPYALRLVFDPSPYPPREEWTAAWGDAVLDYQRFWQRTEFCGHHSQLPRERGLRNSFKSWLGYP</sequence>
<protein>
    <submittedName>
        <fullName evidence="1">Uncharacterized protein</fullName>
    </submittedName>
</protein>
<dbReference type="Proteomes" id="UP000249829">
    <property type="component" value="Unassembled WGS sequence"/>
</dbReference>
<accession>A0A2V5H5Y5</accession>
<proteinExistence type="predicted"/>
<keyword evidence="2" id="KW-1185">Reference proteome</keyword>
<name>A0A2V5H5Y5_ASPV1</name>
<dbReference type="AlphaFoldDB" id="A0A2V5H5Y5"/>
<evidence type="ECO:0000313" key="1">
    <source>
        <dbReference type="EMBL" id="PYI19615.1"/>
    </source>
</evidence>
<dbReference type="EMBL" id="KZ825133">
    <property type="protein sequence ID" value="PYI19615.1"/>
    <property type="molecule type" value="Genomic_DNA"/>
</dbReference>
<organism evidence="1 2">
    <name type="scientific">Aspergillus violaceofuscus (strain CBS 115571)</name>
    <dbReference type="NCBI Taxonomy" id="1450538"/>
    <lineage>
        <taxon>Eukaryota</taxon>
        <taxon>Fungi</taxon>
        <taxon>Dikarya</taxon>
        <taxon>Ascomycota</taxon>
        <taxon>Pezizomycotina</taxon>
        <taxon>Eurotiomycetes</taxon>
        <taxon>Eurotiomycetidae</taxon>
        <taxon>Eurotiales</taxon>
        <taxon>Aspergillaceae</taxon>
        <taxon>Aspergillus</taxon>
    </lineage>
</organism>
<gene>
    <name evidence="1" type="ORF">BO99DRAFT_432524</name>
</gene>
<evidence type="ECO:0000313" key="2">
    <source>
        <dbReference type="Proteomes" id="UP000249829"/>
    </source>
</evidence>
<reference evidence="1 2" key="1">
    <citation type="submission" date="2018-02" db="EMBL/GenBank/DDBJ databases">
        <title>The genomes of Aspergillus section Nigri reveals drivers in fungal speciation.</title>
        <authorList>
            <consortium name="DOE Joint Genome Institute"/>
            <person name="Vesth T.C."/>
            <person name="Nybo J."/>
            <person name="Theobald S."/>
            <person name="Brandl J."/>
            <person name="Frisvad J.C."/>
            <person name="Nielsen K.F."/>
            <person name="Lyhne E.K."/>
            <person name="Kogle M.E."/>
            <person name="Kuo A."/>
            <person name="Riley R."/>
            <person name="Clum A."/>
            <person name="Nolan M."/>
            <person name="Lipzen A."/>
            <person name="Salamov A."/>
            <person name="Henrissat B."/>
            <person name="Wiebenga A."/>
            <person name="De vries R.P."/>
            <person name="Grigoriev I.V."/>
            <person name="Mortensen U.H."/>
            <person name="Andersen M.R."/>
            <person name="Baker S.E."/>
        </authorList>
    </citation>
    <scope>NUCLEOTIDE SEQUENCE [LARGE SCALE GENOMIC DNA]</scope>
    <source>
        <strain evidence="1 2">CBS 115571</strain>
    </source>
</reference>